<protein>
    <submittedName>
        <fullName evidence="1">Uncharacterized protein</fullName>
    </submittedName>
</protein>
<reference evidence="2" key="1">
    <citation type="journal article" date="2019" name="Int. J. Syst. Evol. Microbiol.">
        <title>The Global Catalogue of Microorganisms (GCM) 10K type strain sequencing project: providing services to taxonomists for standard genome sequencing and annotation.</title>
        <authorList>
            <consortium name="The Broad Institute Genomics Platform"/>
            <consortium name="The Broad Institute Genome Sequencing Center for Infectious Disease"/>
            <person name="Wu L."/>
            <person name="Ma J."/>
        </authorList>
    </citation>
    <scope>NUCLEOTIDE SEQUENCE [LARGE SCALE GENOMIC DNA]</scope>
    <source>
        <strain evidence="2">CECT 7806</strain>
    </source>
</reference>
<evidence type="ECO:0000313" key="2">
    <source>
        <dbReference type="Proteomes" id="UP001244297"/>
    </source>
</evidence>
<evidence type="ECO:0000313" key="1">
    <source>
        <dbReference type="EMBL" id="MDN3569924.1"/>
    </source>
</evidence>
<dbReference type="EMBL" id="JAUFPT010000011">
    <property type="protein sequence ID" value="MDN3569924.1"/>
    <property type="molecule type" value="Genomic_DNA"/>
</dbReference>
<keyword evidence="2" id="KW-1185">Reference proteome</keyword>
<accession>A0ABT8AKL9</accession>
<organism evidence="1 2">
    <name type="scientific">Methylobacterium longum</name>
    <dbReference type="NCBI Taxonomy" id="767694"/>
    <lineage>
        <taxon>Bacteria</taxon>
        <taxon>Pseudomonadati</taxon>
        <taxon>Pseudomonadota</taxon>
        <taxon>Alphaproteobacteria</taxon>
        <taxon>Hyphomicrobiales</taxon>
        <taxon>Methylobacteriaceae</taxon>
        <taxon>Methylobacterium</taxon>
    </lineage>
</organism>
<gene>
    <name evidence="1" type="ORF">QWZ18_04685</name>
</gene>
<sequence length="44" mass="4785">MITVAIRNDNVFVSPDMYTFAAGDKLYIEAANRAIGDNSCSARC</sequence>
<comment type="caution">
    <text evidence="1">The sequence shown here is derived from an EMBL/GenBank/DDBJ whole genome shotgun (WGS) entry which is preliminary data.</text>
</comment>
<name>A0ABT8AKL9_9HYPH</name>
<proteinExistence type="predicted"/>
<dbReference type="RefSeq" id="WP_283206472.1">
    <property type="nucleotide sequence ID" value="NZ_BPQS01000054.1"/>
</dbReference>
<dbReference type="Proteomes" id="UP001244297">
    <property type="component" value="Unassembled WGS sequence"/>
</dbReference>